<protein>
    <submittedName>
        <fullName evidence="2">Uncharacterized protein</fullName>
    </submittedName>
</protein>
<keyword evidence="3" id="KW-1185">Reference proteome</keyword>
<dbReference type="EMBL" id="MU825452">
    <property type="protein sequence ID" value="KAJ7388741.1"/>
    <property type="molecule type" value="Genomic_DNA"/>
</dbReference>
<feature type="compositionally biased region" description="Low complexity" evidence="1">
    <location>
        <begin position="133"/>
        <end position="149"/>
    </location>
</feature>
<feature type="compositionally biased region" description="Polar residues" evidence="1">
    <location>
        <begin position="150"/>
        <end position="162"/>
    </location>
</feature>
<accession>A0A9W9ZVQ1</accession>
<dbReference type="Proteomes" id="UP001163046">
    <property type="component" value="Unassembled WGS sequence"/>
</dbReference>
<gene>
    <name evidence="2" type="ORF">OS493_035851</name>
</gene>
<evidence type="ECO:0000313" key="3">
    <source>
        <dbReference type="Proteomes" id="UP001163046"/>
    </source>
</evidence>
<dbReference type="AlphaFoldDB" id="A0A9W9ZVQ1"/>
<feature type="compositionally biased region" description="Polar residues" evidence="1">
    <location>
        <begin position="119"/>
        <end position="132"/>
    </location>
</feature>
<evidence type="ECO:0000256" key="1">
    <source>
        <dbReference type="SAM" id="MobiDB-lite"/>
    </source>
</evidence>
<dbReference type="OrthoDB" id="5978963at2759"/>
<name>A0A9W9ZVQ1_9CNID</name>
<reference evidence="2" key="1">
    <citation type="submission" date="2023-01" db="EMBL/GenBank/DDBJ databases">
        <title>Genome assembly of the deep-sea coral Lophelia pertusa.</title>
        <authorList>
            <person name="Herrera S."/>
            <person name="Cordes E."/>
        </authorList>
    </citation>
    <scope>NUCLEOTIDE SEQUENCE</scope>
    <source>
        <strain evidence="2">USNM1676648</strain>
        <tissue evidence="2">Polyp</tissue>
    </source>
</reference>
<proteinExistence type="predicted"/>
<comment type="caution">
    <text evidence="2">The sequence shown here is derived from an EMBL/GenBank/DDBJ whole genome shotgun (WGS) entry which is preliminary data.</text>
</comment>
<evidence type="ECO:0000313" key="2">
    <source>
        <dbReference type="EMBL" id="KAJ7388741.1"/>
    </source>
</evidence>
<feature type="region of interest" description="Disordered" evidence="1">
    <location>
        <begin position="109"/>
        <end position="171"/>
    </location>
</feature>
<organism evidence="2 3">
    <name type="scientific">Desmophyllum pertusum</name>
    <dbReference type="NCBI Taxonomy" id="174260"/>
    <lineage>
        <taxon>Eukaryota</taxon>
        <taxon>Metazoa</taxon>
        <taxon>Cnidaria</taxon>
        <taxon>Anthozoa</taxon>
        <taxon>Hexacorallia</taxon>
        <taxon>Scleractinia</taxon>
        <taxon>Caryophylliina</taxon>
        <taxon>Caryophylliidae</taxon>
        <taxon>Desmophyllum</taxon>
    </lineage>
</organism>
<sequence length="201" mass="22114">MAADPSHLPELYESDSGLVHNYCAGFTDQQCYAEMGNSVENGESVGHINPVPADEAMSVTSSSDDSAAAAAVFRHLDNLMRQRIDGELEHLKSNVHRILSDQQQEFAQAFGLQDDHSSSEASTSHVVPQSNYGNGDDTSSGMTTTNNSSVQTASHPWEQTATRQEEADKEEEEKIAMNYLLRLMTASSKLANTLKRREYRT</sequence>